<gene>
    <name evidence="1" type="ORF">PAUR_a2631</name>
</gene>
<dbReference type="EMBL" id="AQGV01000012">
    <property type="protein sequence ID" value="MBE0368902.1"/>
    <property type="molecule type" value="Genomic_DNA"/>
</dbReference>
<sequence>MEICAVIIHAKLGNMCQIIPAIYGAGKLVLGIAIELGYNCPIICNIGPLASAKNGKKESSGRVANAVDARADAGRALAVYTDRASQTAF</sequence>
<comment type="caution">
    <text evidence="1">The sequence shown here is derived from an EMBL/GenBank/DDBJ whole genome shotgun (WGS) entry which is preliminary data.</text>
</comment>
<keyword evidence="2" id="KW-1185">Reference proteome</keyword>
<evidence type="ECO:0000313" key="2">
    <source>
        <dbReference type="Proteomes" id="UP000615755"/>
    </source>
</evidence>
<name>A0ABR9EDK1_9GAMM</name>
<dbReference type="Proteomes" id="UP000615755">
    <property type="component" value="Unassembled WGS sequence"/>
</dbReference>
<accession>A0ABR9EDK1</accession>
<evidence type="ECO:0000313" key="1">
    <source>
        <dbReference type="EMBL" id="MBE0368902.1"/>
    </source>
</evidence>
<reference evidence="1 2" key="1">
    <citation type="submission" date="2015-03" db="EMBL/GenBank/DDBJ databases">
        <title>Genome sequence of Pseudoalteromonas aurantia.</title>
        <authorList>
            <person name="Xie B.-B."/>
            <person name="Rong J.-C."/>
            <person name="Qin Q.-L."/>
            <person name="Zhang Y.-Z."/>
        </authorList>
    </citation>
    <scope>NUCLEOTIDE SEQUENCE [LARGE SCALE GENOMIC DNA]</scope>
    <source>
        <strain evidence="1 2">208</strain>
    </source>
</reference>
<organism evidence="1 2">
    <name type="scientific">Pseudoalteromonas aurantia 208</name>
    <dbReference type="NCBI Taxonomy" id="1314867"/>
    <lineage>
        <taxon>Bacteria</taxon>
        <taxon>Pseudomonadati</taxon>
        <taxon>Pseudomonadota</taxon>
        <taxon>Gammaproteobacteria</taxon>
        <taxon>Alteromonadales</taxon>
        <taxon>Pseudoalteromonadaceae</taxon>
        <taxon>Pseudoalteromonas</taxon>
    </lineage>
</organism>
<proteinExistence type="predicted"/>
<protein>
    <submittedName>
        <fullName evidence="1">Uncharacterized protein</fullName>
    </submittedName>
</protein>